<evidence type="ECO:0000256" key="1">
    <source>
        <dbReference type="ARBA" id="ARBA00004370"/>
    </source>
</evidence>
<dbReference type="EMBL" id="JAAVJI010000010">
    <property type="protein sequence ID" value="NJP02432.1"/>
    <property type="molecule type" value="Genomic_DNA"/>
</dbReference>
<dbReference type="Pfam" id="PF01124">
    <property type="entry name" value="MAPEG"/>
    <property type="match status" value="1"/>
</dbReference>
<keyword evidence="7" id="KW-1185">Reference proteome</keyword>
<feature type="transmembrane region" description="Helical" evidence="5">
    <location>
        <begin position="110"/>
        <end position="127"/>
    </location>
</feature>
<protein>
    <recommendedName>
        <fullName evidence="8">MAPEG family protein</fullName>
    </recommendedName>
</protein>
<dbReference type="Gene3D" id="1.20.120.550">
    <property type="entry name" value="Membrane associated eicosanoid/glutathione metabolism-like domain"/>
    <property type="match status" value="1"/>
</dbReference>
<gene>
    <name evidence="6" type="ORF">HBH25_16405</name>
</gene>
<evidence type="ECO:0008006" key="8">
    <source>
        <dbReference type="Google" id="ProtNLM"/>
    </source>
</evidence>
<dbReference type="PANTHER" id="PTHR35371:SF1">
    <property type="entry name" value="BLR7753 PROTEIN"/>
    <property type="match status" value="1"/>
</dbReference>
<reference evidence="6 7" key="1">
    <citation type="submission" date="2020-03" db="EMBL/GenBank/DDBJ databases">
        <authorList>
            <person name="Wang L."/>
            <person name="He N."/>
            <person name="Li Y."/>
            <person name="Fang Y."/>
            <person name="Zhang F."/>
        </authorList>
    </citation>
    <scope>NUCLEOTIDE SEQUENCE [LARGE SCALE GENOMIC DNA]</scope>
    <source>
        <strain evidence="7">hsmgli-8</strain>
    </source>
</reference>
<proteinExistence type="predicted"/>
<dbReference type="PANTHER" id="PTHR35371">
    <property type="entry name" value="INNER MEMBRANE PROTEIN"/>
    <property type="match status" value="1"/>
</dbReference>
<comment type="subcellular location">
    <subcellularLocation>
        <location evidence="1">Membrane</location>
    </subcellularLocation>
</comment>
<evidence type="ECO:0000256" key="4">
    <source>
        <dbReference type="ARBA" id="ARBA00023136"/>
    </source>
</evidence>
<evidence type="ECO:0000313" key="7">
    <source>
        <dbReference type="Proteomes" id="UP000746535"/>
    </source>
</evidence>
<dbReference type="SUPFAM" id="SSF161084">
    <property type="entry name" value="MAPEG domain-like"/>
    <property type="match status" value="1"/>
</dbReference>
<evidence type="ECO:0000256" key="2">
    <source>
        <dbReference type="ARBA" id="ARBA00022692"/>
    </source>
</evidence>
<evidence type="ECO:0000313" key="6">
    <source>
        <dbReference type="EMBL" id="NJP02432.1"/>
    </source>
</evidence>
<accession>A0ABX0YHP2</accession>
<sequence>MTLAYWCVLIVILLPYVCTVIAKIVGDRFGPAANRDPRAWLDQQQGMARRANAAQLNGFEAAPAFAAAVIIAHLAGGAQQGTLDTLALVYVASRVAYVLCYLADLARLRSAVWFLGVGIIVALFCVAA</sequence>
<name>A0ABX0YHP2_9PSED</name>
<evidence type="ECO:0000256" key="5">
    <source>
        <dbReference type="SAM" id="Phobius"/>
    </source>
</evidence>
<keyword evidence="4 5" id="KW-0472">Membrane</keyword>
<comment type="caution">
    <text evidence="6">The sequence shown here is derived from an EMBL/GenBank/DDBJ whole genome shotgun (WGS) entry which is preliminary data.</text>
</comment>
<dbReference type="Proteomes" id="UP000746535">
    <property type="component" value="Unassembled WGS sequence"/>
</dbReference>
<dbReference type="InterPro" id="IPR023352">
    <property type="entry name" value="MAPEG-like_dom_sf"/>
</dbReference>
<evidence type="ECO:0000256" key="3">
    <source>
        <dbReference type="ARBA" id="ARBA00022989"/>
    </source>
</evidence>
<keyword evidence="2 5" id="KW-0812">Transmembrane</keyword>
<keyword evidence="3 5" id="KW-1133">Transmembrane helix</keyword>
<dbReference type="RefSeq" id="WP_168085015.1">
    <property type="nucleotide sequence ID" value="NZ_JAAVJI010000010.1"/>
</dbReference>
<dbReference type="InterPro" id="IPR001129">
    <property type="entry name" value="Membr-assoc_MAPEG"/>
</dbReference>
<organism evidence="6 7">
    <name type="scientific">Pseudomonas quercus</name>
    <dbReference type="NCBI Taxonomy" id="2722792"/>
    <lineage>
        <taxon>Bacteria</taxon>
        <taxon>Pseudomonadati</taxon>
        <taxon>Pseudomonadota</taxon>
        <taxon>Gammaproteobacteria</taxon>
        <taxon>Pseudomonadales</taxon>
        <taxon>Pseudomonadaceae</taxon>
        <taxon>Pseudomonas</taxon>
    </lineage>
</organism>
<feature type="transmembrane region" description="Helical" evidence="5">
    <location>
        <begin position="61"/>
        <end position="78"/>
    </location>
</feature>